<dbReference type="EMBL" id="KN838555">
    <property type="protein sequence ID" value="KIK06036.1"/>
    <property type="molecule type" value="Genomic_DNA"/>
</dbReference>
<dbReference type="AlphaFoldDB" id="A0A0C9XLW7"/>
<keyword evidence="2" id="KW-1185">Reference proteome</keyword>
<proteinExistence type="predicted"/>
<accession>A0A0C9XLW7</accession>
<organism evidence="1 2">
    <name type="scientific">Laccaria amethystina LaAM-08-1</name>
    <dbReference type="NCBI Taxonomy" id="1095629"/>
    <lineage>
        <taxon>Eukaryota</taxon>
        <taxon>Fungi</taxon>
        <taxon>Dikarya</taxon>
        <taxon>Basidiomycota</taxon>
        <taxon>Agaricomycotina</taxon>
        <taxon>Agaricomycetes</taxon>
        <taxon>Agaricomycetidae</taxon>
        <taxon>Agaricales</taxon>
        <taxon>Agaricineae</taxon>
        <taxon>Hydnangiaceae</taxon>
        <taxon>Laccaria</taxon>
    </lineage>
</organism>
<protein>
    <submittedName>
        <fullName evidence="1">Uncharacterized protein</fullName>
    </submittedName>
</protein>
<gene>
    <name evidence="1" type="ORF">K443DRAFT_674600</name>
</gene>
<name>A0A0C9XLW7_9AGAR</name>
<evidence type="ECO:0000313" key="1">
    <source>
        <dbReference type="EMBL" id="KIK06036.1"/>
    </source>
</evidence>
<sequence length="65" mass="7291">MMITRQSGKTAYLHLRLVQCMITGTPCLFQTRDRVVYLVAESVTRVDDWTGGFIVAFCDADGMTT</sequence>
<dbReference type="HOGENOM" id="CLU_2850046_0_0_1"/>
<reference evidence="2" key="2">
    <citation type="submission" date="2015-01" db="EMBL/GenBank/DDBJ databases">
        <title>Evolutionary Origins and Diversification of the Mycorrhizal Mutualists.</title>
        <authorList>
            <consortium name="DOE Joint Genome Institute"/>
            <consortium name="Mycorrhizal Genomics Consortium"/>
            <person name="Kohler A."/>
            <person name="Kuo A."/>
            <person name="Nagy L.G."/>
            <person name="Floudas D."/>
            <person name="Copeland A."/>
            <person name="Barry K.W."/>
            <person name="Cichocki N."/>
            <person name="Veneault-Fourrey C."/>
            <person name="LaButti K."/>
            <person name="Lindquist E.A."/>
            <person name="Lipzen A."/>
            <person name="Lundell T."/>
            <person name="Morin E."/>
            <person name="Murat C."/>
            <person name="Riley R."/>
            <person name="Ohm R."/>
            <person name="Sun H."/>
            <person name="Tunlid A."/>
            <person name="Henrissat B."/>
            <person name="Grigoriev I.V."/>
            <person name="Hibbett D.S."/>
            <person name="Martin F."/>
        </authorList>
    </citation>
    <scope>NUCLEOTIDE SEQUENCE [LARGE SCALE GENOMIC DNA]</scope>
    <source>
        <strain evidence="2">LaAM-08-1</strain>
    </source>
</reference>
<evidence type="ECO:0000313" key="2">
    <source>
        <dbReference type="Proteomes" id="UP000054477"/>
    </source>
</evidence>
<reference evidence="1 2" key="1">
    <citation type="submission" date="2014-04" db="EMBL/GenBank/DDBJ databases">
        <authorList>
            <consortium name="DOE Joint Genome Institute"/>
            <person name="Kuo A."/>
            <person name="Kohler A."/>
            <person name="Nagy L.G."/>
            <person name="Floudas D."/>
            <person name="Copeland A."/>
            <person name="Barry K.W."/>
            <person name="Cichocki N."/>
            <person name="Veneault-Fourrey C."/>
            <person name="LaButti K."/>
            <person name="Lindquist E.A."/>
            <person name="Lipzen A."/>
            <person name="Lundell T."/>
            <person name="Morin E."/>
            <person name="Murat C."/>
            <person name="Sun H."/>
            <person name="Tunlid A."/>
            <person name="Henrissat B."/>
            <person name="Grigoriev I.V."/>
            <person name="Hibbett D.S."/>
            <person name="Martin F."/>
            <person name="Nordberg H.P."/>
            <person name="Cantor M.N."/>
            <person name="Hua S.X."/>
        </authorList>
    </citation>
    <scope>NUCLEOTIDE SEQUENCE [LARGE SCALE GENOMIC DNA]</scope>
    <source>
        <strain evidence="1 2">LaAM-08-1</strain>
    </source>
</reference>
<dbReference type="Proteomes" id="UP000054477">
    <property type="component" value="Unassembled WGS sequence"/>
</dbReference>